<feature type="transmembrane region" description="Helical" evidence="7">
    <location>
        <begin position="328"/>
        <end position="351"/>
    </location>
</feature>
<dbReference type="PANTHER" id="PTHR30347:SF9">
    <property type="entry name" value="MINICONDUCTANCE MECHANOSENSITIVE CHANNEL MSCM"/>
    <property type="match status" value="1"/>
</dbReference>
<dbReference type="InterPro" id="IPR022249">
    <property type="entry name" value="DUF3772"/>
</dbReference>
<feature type="domain" description="DUF3772" evidence="9">
    <location>
        <begin position="133"/>
        <end position="194"/>
    </location>
</feature>
<evidence type="ECO:0000313" key="11">
    <source>
        <dbReference type="EMBL" id="MDN4121086.1"/>
    </source>
</evidence>
<dbReference type="PANTHER" id="PTHR30347">
    <property type="entry name" value="POTASSIUM CHANNEL RELATED"/>
    <property type="match status" value="1"/>
</dbReference>
<protein>
    <submittedName>
        <fullName evidence="11">DUF3772 domain-containing protein</fullName>
    </submittedName>
</protein>
<dbReference type="EMBL" id="JAJHNU010000001">
    <property type="protein sequence ID" value="MDN4121086.1"/>
    <property type="molecule type" value="Genomic_DNA"/>
</dbReference>
<feature type="transmembrane region" description="Helical" evidence="7">
    <location>
        <begin position="435"/>
        <end position="461"/>
    </location>
</feature>
<feature type="transmembrane region" description="Helical" evidence="7">
    <location>
        <begin position="248"/>
        <end position="266"/>
    </location>
</feature>
<keyword evidence="6 7" id="KW-0472">Membrane</keyword>
<dbReference type="Pfam" id="PF12607">
    <property type="entry name" value="DUF3772"/>
    <property type="match status" value="1"/>
</dbReference>
<keyword evidence="5 7" id="KW-1133">Transmembrane helix</keyword>
<dbReference type="InterPro" id="IPR052702">
    <property type="entry name" value="MscS-like_channel"/>
</dbReference>
<keyword evidence="3" id="KW-1003">Cell membrane</keyword>
<dbReference type="Proteomes" id="UP001168613">
    <property type="component" value="Unassembled WGS sequence"/>
</dbReference>
<evidence type="ECO:0000256" key="3">
    <source>
        <dbReference type="ARBA" id="ARBA00022475"/>
    </source>
</evidence>
<dbReference type="SUPFAM" id="SSF50182">
    <property type="entry name" value="Sm-like ribonucleoproteins"/>
    <property type="match status" value="1"/>
</dbReference>
<dbReference type="InterPro" id="IPR010920">
    <property type="entry name" value="LSM_dom_sf"/>
</dbReference>
<evidence type="ECO:0000256" key="6">
    <source>
        <dbReference type="ARBA" id="ARBA00023136"/>
    </source>
</evidence>
<dbReference type="Pfam" id="PF21082">
    <property type="entry name" value="MS_channel_3rd"/>
    <property type="match status" value="1"/>
</dbReference>
<reference evidence="11" key="1">
    <citation type="submission" date="2021-11" db="EMBL/GenBank/DDBJ databases">
        <title>Draft genome sequence of Alcaligenes endophyticus type strain CCUG 75668T.</title>
        <authorList>
            <person name="Salva-Serra F."/>
            <person name="Duran R.E."/>
            <person name="Seeger M."/>
            <person name="Moore E.R.B."/>
            <person name="Jaen-Luchoro D."/>
        </authorList>
    </citation>
    <scope>NUCLEOTIDE SEQUENCE</scope>
    <source>
        <strain evidence="11">CCUG 75668</strain>
    </source>
</reference>
<keyword evidence="4 7" id="KW-0812">Transmembrane</keyword>
<dbReference type="Gene3D" id="3.30.70.100">
    <property type="match status" value="1"/>
</dbReference>
<evidence type="ECO:0000256" key="7">
    <source>
        <dbReference type="SAM" id="Phobius"/>
    </source>
</evidence>
<feature type="transmembrane region" description="Helical" evidence="7">
    <location>
        <begin position="604"/>
        <end position="632"/>
    </location>
</feature>
<dbReference type="InterPro" id="IPR023408">
    <property type="entry name" value="MscS_beta-dom_sf"/>
</dbReference>
<feature type="transmembrane region" description="Helical" evidence="7">
    <location>
        <begin position="482"/>
        <end position="506"/>
    </location>
</feature>
<evidence type="ECO:0000256" key="1">
    <source>
        <dbReference type="ARBA" id="ARBA00004651"/>
    </source>
</evidence>
<evidence type="ECO:0000259" key="10">
    <source>
        <dbReference type="Pfam" id="PF21082"/>
    </source>
</evidence>
<sequence>MRVSDCLSGFRTWLFRALFGLMLISASVQALELSFAESQTQLDLSRQSIQQIQEQLSSPLTVDDVDLASLRNELIATHERMQILALSLEPELNAVQARLNELGKQDEEVAETDALRVQRQQLLGTQSQLDGQLKQAKLLAIEATQLQDQVIQRRRFLFQQQLGMRTQPLVSVGFWETVQRDVPTDWQKLSAVFQEIKASFKEVSKWAWLVALGAAVVLVGGLVFIAMRLPFFAITHTKPSRLRRSFHAVGLIAVYTLIPGVLFTIIDQLLRSNVGLSDQLSKLMAQLVWAAYLAGFVSGLGRVLLAPNRPSWRLPPIPSKLAERLSPLPYILAFLLALGWLSQQVLILINASLSTTLLLNSINILCLNALIGFVAWTLGRSVQRSRRIDADPGAEWLPPWFMTVPIVLMMAVTSSFLAFFLGYNALSGVIVQEVLWLVLVVGSAYVVLALLTDIGDSLMLWVRERSQEYHWPVSQFRTRSQITLLLTGAVRVWVVVMAATLVFLPFGEHPGDWVHKRLGFLLEGFNVGQLYIKPSALLSALSVLLLGVLVVRLLQKWLMERFLPVTSLDPGMRGSTANLFSYVAYFFVFAAVLSSLGIGLDRMAWIISALSVGIGFGLQAVVQNFVSGLILLAERPIKVGDWVSVNGADGNVRKINARATEIEMFDRSTLIVPNSEFITKSVRNVTLSNPLGLVKIQLTLPISTDAKKVREIMLTAMSEQAEVLEQPAPAVSLDGFDANSGLVFGASCYVASPRQVSNVRSAILFETLDRFRQQALALHPTQVMSLQATEPTLKSSVVTAEVHEKKYAK</sequence>
<feature type="transmembrane region" description="Helical" evidence="7">
    <location>
        <begin position="286"/>
        <end position="307"/>
    </location>
</feature>
<dbReference type="InterPro" id="IPR011014">
    <property type="entry name" value="MscS_channel_TM-2"/>
</dbReference>
<comment type="subcellular location">
    <subcellularLocation>
        <location evidence="1">Cell membrane</location>
        <topology evidence="1">Multi-pass membrane protein</topology>
    </subcellularLocation>
</comment>
<dbReference type="InterPro" id="IPR011066">
    <property type="entry name" value="MscS_channel_C_sf"/>
</dbReference>
<feature type="transmembrane region" description="Helical" evidence="7">
    <location>
        <begin position="206"/>
        <end position="227"/>
    </location>
</feature>
<comment type="similarity">
    <text evidence="2">Belongs to the MscS (TC 1.A.23) family.</text>
</comment>
<dbReference type="SUPFAM" id="SSF82689">
    <property type="entry name" value="Mechanosensitive channel protein MscS (YggB), C-terminal domain"/>
    <property type="match status" value="1"/>
</dbReference>
<dbReference type="SUPFAM" id="SSF82861">
    <property type="entry name" value="Mechanosensitive channel protein MscS (YggB), transmembrane region"/>
    <property type="match status" value="1"/>
</dbReference>
<dbReference type="InterPro" id="IPR049278">
    <property type="entry name" value="MS_channel_C"/>
</dbReference>
<feature type="transmembrane region" description="Helical" evidence="7">
    <location>
        <begin position="357"/>
        <end position="379"/>
    </location>
</feature>
<feature type="domain" description="Mechanosensitive ion channel MscS C-terminal" evidence="10">
    <location>
        <begin position="694"/>
        <end position="774"/>
    </location>
</feature>
<evidence type="ECO:0000256" key="2">
    <source>
        <dbReference type="ARBA" id="ARBA00008017"/>
    </source>
</evidence>
<keyword evidence="12" id="KW-1185">Reference proteome</keyword>
<feature type="transmembrane region" description="Helical" evidence="7">
    <location>
        <begin position="536"/>
        <end position="554"/>
    </location>
</feature>
<gene>
    <name evidence="11" type="ORF">LMS43_07275</name>
</gene>
<feature type="domain" description="Mechanosensitive ion channel MscS" evidence="8">
    <location>
        <begin position="621"/>
        <end position="686"/>
    </location>
</feature>
<name>A0ABT8EIH9_9BURK</name>
<dbReference type="Gene3D" id="1.10.287.1260">
    <property type="match status" value="1"/>
</dbReference>
<evidence type="ECO:0000259" key="8">
    <source>
        <dbReference type="Pfam" id="PF00924"/>
    </source>
</evidence>
<accession>A0ABT8EIH9</accession>
<evidence type="ECO:0000313" key="12">
    <source>
        <dbReference type="Proteomes" id="UP001168613"/>
    </source>
</evidence>
<evidence type="ECO:0000256" key="4">
    <source>
        <dbReference type="ARBA" id="ARBA00022692"/>
    </source>
</evidence>
<dbReference type="Pfam" id="PF00924">
    <property type="entry name" value="MS_channel_2nd"/>
    <property type="match status" value="1"/>
</dbReference>
<feature type="transmembrane region" description="Helical" evidence="7">
    <location>
        <begin position="579"/>
        <end position="598"/>
    </location>
</feature>
<feature type="transmembrane region" description="Helical" evidence="7">
    <location>
        <begin position="400"/>
        <end position="423"/>
    </location>
</feature>
<comment type="caution">
    <text evidence="11">The sequence shown here is derived from an EMBL/GenBank/DDBJ whole genome shotgun (WGS) entry which is preliminary data.</text>
</comment>
<evidence type="ECO:0000256" key="5">
    <source>
        <dbReference type="ARBA" id="ARBA00022989"/>
    </source>
</evidence>
<dbReference type="Gene3D" id="2.30.30.60">
    <property type="match status" value="1"/>
</dbReference>
<dbReference type="RefSeq" id="WP_266124923.1">
    <property type="nucleotide sequence ID" value="NZ_JAJHNU010000001.1"/>
</dbReference>
<evidence type="ECO:0000259" key="9">
    <source>
        <dbReference type="Pfam" id="PF12607"/>
    </source>
</evidence>
<proteinExistence type="inferred from homology"/>
<dbReference type="InterPro" id="IPR006685">
    <property type="entry name" value="MscS_channel_2nd"/>
</dbReference>
<organism evidence="11 12">
    <name type="scientific">Alcaligenes endophyticus</name>
    <dbReference type="NCBI Taxonomy" id="1929088"/>
    <lineage>
        <taxon>Bacteria</taxon>
        <taxon>Pseudomonadati</taxon>
        <taxon>Pseudomonadota</taxon>
        <taxon>Betaproteobacteria</taxon>
        <taxon>Burkholderiales</taxon>
        <taxon>Alcaligenaceae</taxon>
        <taxon>Alcaligenes</taxon>
    </lineage>
</organism>